<feature type="non-terminal residue" evidence="2">
    <location>
        <position position="271"/>
    </location>
</feature>
<gene>
    <name evidence="2" type="primary">LOC112456663</name>
</gene>
<dbReference type="OrthoDB" id="2506530at2759"/>
<dbReference type="PANTHER" id="PTHR33324:SF2">
    <property type="entry name" value="MYB_SANT-LIKE DNA-BINDING DOMAIN-CONTAINING PROTEIN"/>
    <property type="match status" value="1"/>
</dbReference>
<proteinExistence type="predicted"/>
<evidence type="ECO:0000313" key="1">
    <source>
        <dbReference type="Proteomes" id="UP000504618"/>
    </source>
</evidence>
<dbReference type="PANTHER" id="PTHR33324">
    <property type="entry name" value="EXPRESSED PROTEIN"/>
    <property type="match status" value="1"/>
</dbReference>
<keyword evidence="1" id="KW-1185">Reference proteome</keyword>
<reference evidence="2" key="1">
    <citation type="submission" date="2025-08" db="UniProtKB">
        <authorList>
            <consortium name="RefSeq"/>
        </authorList>
    </citation>
    <scope>IDENTIFICATION</scope>
    <source>
        <tissue evidence="2">Whole body</tissue>
    </source>
</reference>
<dbReference type="Proteomes" id="UP000504618">
    <property type="component" value="Unplaced"/>
</dbReference>
<name>A0A6J1Q2C7_9HYME</name>
<dbReference type="RefSeq" id="XP_024875120.1">
    <property type="nucleotide sequence ID" value="XM_025019352.1"/>
</dbReference>
<dbReference type="GeneID" id="112456663"/>
<sequence>MPRKSCVEPDGMTKKSRVVINPRQKWTEEMEKAILDYAKDGISIGRQFEKPTAPEYYKNFLRIHQLPLFENINNAKLVQHMKNMKASYNKALEWRNKTGQGILQENVETGSDTVKMELIKRCKFFFELDEILGDKPHINPPYIHHSDDIELDGDGTSLEIEIDTNDDTTVDTLVNLPDDIDNIDASSFQIIEHVVETPTTSTSEDEPLKKRLRKSPIKSAAAALENSLKARIVVEEKRLNWEKAKEVQMHAEQQTRFQIEQEFKQQQLKFE</sequence>
<organism evidence="1 2">
    <name type="scientific">Temnothorax curvispinosus</name>
    <dbReference type="NCBI Taxonomy" id="300111"/>
    <lineage>
        <taxon>Eukaryota</taxon>
        <taxon>Metazoa</taxon>
        <taxon>Ecdysozoa</taxon>
        <taxon>Arthropoda</taxon>
        <taxon>Hexapoda</taxon>
        <taxon>Insecta</taxon>
        <taxon>Pterygota</taxon>
        <taxon>Neoptera</taxon>
        <taxon>Endopterygota</taxon>
        <taxon>Hymenoptera</taxon>
        <taxon>Apocrita</taxon>
        <taxon>Aculeata</taxon>
        <taxon>Formicoidea</taxon>
        <taxon>Formicidae</taxon>
        <taxon>Myrmicinae</taxon>
        <taxon>Temnothorax</taxon>
    </lineage>
</organism>
<protein>
    <submittedName>
        <fullName evidence="2">Uncharacterized protein LOC112456663</fullName>
    </submittedName>
</protein>
<accession>A0A6J1Q2C7</accession>
<evidence type="ECO:0000313" key="2">
    <source>
        <dbReference type="RefSeq" id="XP_024875120.1"/>
    </source>
</evidence>
<dbReference type="AlphaFoldDB" id="A0A6J1Q2C7"/>